<gene>
    <name evidence="2" type="ORF">SAMD00023353_0105050</name>
</gene>
<reference evidence="2" key="1">
    <citation type="submission" date="2016-03" db="EMBL/GenBank/DDBJ databases">
        <title>Draft genome sequence of Rosellinia necatrix.</title>
        <authorList>
            <person name="Kanematsu S."/>
        </authorList>
    </citation>
    <scope>NUCLEOTIDE SEQUENCE [LARGE SCALE GENOMIC DNA]</scope>
    <source>
        <strain evidence="2">W97</strain>
    </source>
</reference>
<dbReference type="OMA" id="LWDIRAW"/>
<dbReference type="OrthoDB" id="341259at2759"/>
<dbReference type="EMBL" id="DF977446">
    <property type="protein sequence ID" value="GAW25118.1"/>
    <property type="molecule type" value="Genomic_DNA"/>
</dbReference>
<evidence type="ECO:0000256" key="1">
    <source>
        <dbReference type="SAM" id="Phobius"/>
    </source>
</evidence>
<proteinExistence type="predicted"/>
<keyword evidence="1" id="KW-1133">Transmembrane helix</keyword>
<keyword evidence="3" id="KW-1185">Reference proteome</keyword>
<dbReference type="InterPro" id="IPR050829">
    <property type="entry name" value="CorA_MIT"/>
</dbReference>
<organism evidence="2">
    <name type="scientific">Rosellinia necatrix</name>
    <name type="common">White root-rot fungus</name>
    <dbReference type="NCBI Taxonomy" id="77044"/>
    <lineage>
        <taxon>Eukaryota</taxon>
        <taxon>Fungi</taxon>
        <taxon>Dikarya</taxon>
        <taxon>Ascomycota</taxon>
        <taxon>Pezizomycotina</taxon>
        <taxon>Sordariomycetes</taxon>
        <taxon>Xylariomycetidae</taxon>
        <taxon>Xylariales</taxon>
        <taxon>Xylariaceae</taxon>
        <taxon>Rosellinia</taxon>
    </lineage>
</organism>
<dbReference type="Proteomes" id="UP000054516">
    <property type="component" value="Unassembled WGS sequence"/>
</dbReference>
<keyword evidence="1" id="KW-0472">Membrane</keyword>
<sequence length="407" mass="46787">MKYCRPHDPKSFGPDIEVTLDEYCNPTLGSTLLQQRNNDQVVTRYIKRQRLEGRVTGNHLVTVSQLWCWKIGSKLMFSGNKAVQYHVQQALYHDDHDIYIGRILSFLIDRLDQPHTFGLTEPIFSIFSRSISVVAEDVNRYVDSTTFGDIDIQEERKLLHNINDIREEIAMMETVLFQQEEIWKEFTYNTWPQFWPDGENGRFKSPFNHGNGDVEVWREISKPQSQFSKYRKRFQKLDEDAERVERHILVQLDLKQKHAALKETHTTTVMSASVVGFTVITVIFTPLSFLTSLFALPVDHFSQNQQDGKYTVNYIGKWIATGEIASLAVTAVAILLACVYFLNLRVTAPAWMPALSANPKGSHGIITEGFDPNNDPLLGDISKGILPWRSRKRGHSRDVEQQHNLFS</sequence>
<name>A0A1S8A4T4_ROSNE</name>
<dbReference type="Gene3D" id="1.20.58.340">
    <property type="entry name" value="Magnesium transport protein CorA, transmembrane region"/>
    <property type="match status" value="1"/>
</dbReference>
<evidence type="ECO:0000313" key="2">
    <source>
        <dbReference type="EMBL" id="GAW25118.1"/>
    </source>
</evidence>
<protein>
    <submittedName>
        <fullName evidence="2">Putative ankyrin repeat-containing domain</fullName>
    </submittedName>
</protein>
<feature type="transmembrane region" description="Helical" evidence="1">
    <location>
        <begin position="318"/>
        <end position="342"/>
    </location>
</feature>
<feature type="transmembrane region" description="Helical" evidence="1">
    <location>
        <begin position="274"/>
        <end position="298"/>
    </location>
</feature>
<dbReference type="AlphaFoldDB" id="A0A1S8A4T4"/>
<dbReference type="PANTHER" id="PTHR47685:SF1">
    <property type="entry name" value="MAGNESIUM TRANSPORT PROTEIN CORA"/>
    <property type="match status" value="1"/>
</dbReference>
<evidence type="ECO:0000313" key="3">
    <source>
        <dbReference type="Proteomes" id="UP000054516"/>
    </source>
</evidence>
<accession>A0A1S8A4T4</accession>
<dbReference type="PANTHER" id="PTHR47685">
    <property type="entry name" value="MAGNESIUM TRANSPORT PROTEIN CORA"/>
    <property type="match status" value="1"/>
</dbReference>
<keyword evidence="1" id="KW-0812">Transmembrane</keyword>